<dbReference type="Gene3D" id="3.30.40.10">
    <property type="entry name" value="Zinc/RING finger domain, C3HC4 (zinc finger)"/>
    <property type="match status" value="1"/>
</dbReference>
<keyword evidence="1" id="KW-0863">Zinc-finger</keyword>
<evidence type="ECO:0000313" key="6">
    <source>
        <dbReference type="Proteomes" id="UP000886523"/>
    </source>
</evidence>
<name>A0A9P6E0W8_9AGAM</name>
<feature type="region of interest" description="Disordered" evidence="2">
    <location>
        <begin position="206"/>
        <end position="228"/>
    </location>
</feature>
<dbReference type="InterPro" id="IPR001841">
    <property type="entry name" value="Znf_RING"/>
</dbReference>
<dbReference type="SMART" id="SM00184">
    <property type="entry name" value="RING"/>
    <property type="match status" value="1"/>
</dbReference>
<keyword evidence="1" id="KW-0479">Metal-binding</keyword>
<dbReference type="EMBL" id="MU128923">
    <property type="protein sequence ID" value="KAF9518619.1"/>
    <property type="molecule type" value="Genomic_DNA"/>
</dbReference>
<dbReference type="GO" id="GO:0008270">
    <property type="term" value="F:zinc ion binding"/>
    <property type="evidence" value="ECO:0007669"/>
    <property type="project" value="UniProtKB-KW"/>
</dbReference>
<dbReference type="SUPFAM" id="SSF57850">
    <property type="entry name" value="RING/U-box"/>
    <property type="match status" value="1"/>
</dbReference>
<keyword evidence="3" id="KW-1133">Transmembrane helix</keyword>
<protein>
    <recommendedName>
        <fullName evidence="4">RING-type domain-containing protein</fullName>
    </recommendedName>
</protein>
<reference evidence="5" key="1">
    <citation type="journal article" date="2020" name="Nat. Commun.">
        <title>Large-scale genome sequencing of mycorrhizal fungi provides insights into the early evolution of symbiotic traits.</title>
        <authorList>
            <person name="Miyauchi S."/>
            <person name="Kiss E."/>
            <person name="Kuo A."/>
            <person name="Drula E."/>
            <person name="Kohler A."/>
            <person name="Sanchez-Garcia M."/>
            <person name="Morin E."/>
            <person name="Andreopoulos B."/>
            <person name="Barry K.W."/>
            <person name="Bonito G."/>
            <person name="Buee M."/>
            <person name="Carver A."/>
            <person name="Chen C."/>
            <person name="Cichocki N."/>
            <person name="Clum A."/>
            <person name="Culley D."/>
            <person name="Crous P.W."/>
            <person name="Fauchery L."/>
            <person name="Girlanda M."/>
            <person name="Hayes R.D."/>
            <person name="Keri Z."/>
            <person name="LaButti K."/>
            <person name="Lipzen A."/>
            <person name="Lombard V."/>
            <person name="Magnuson J."/>
            <person name="Maillard F."/>
            <person name="Murat C."/>
            <person name="Nolan M."/>
            <person name="Ohm R.A."/>
            <person name="Pangilinan J."/>
            <person name="Pereira M.F."/>
            <person name="Perotto S."/>
            <person name="Peter M."/>
            <person name="Pfister S."/>
            <person name="Riley R."/>
            <person name="Sitrit Y."/>
            <person name="Stielow J.B."/>
            <person name="Szollosi G."/>
            <person name="Zifcakova L."/>
            <person name="Stursova M."/>
            <person name="Spatafora J.W."/>
            <person name="Tedersoo L."/>
            <person name="Vaario L.M."/>
            <person name="Yamada A."/>
            <person name="Yan M."/>
            <person name="Wang P."/>
            <person name="Xu J."/>
            <person name="Bruns T."/>
            <person name="Baldrian P."/>
            <person name="Vilgalys R."/>
            <person name="Dunand C."/>
            <person name="Henrissat B."/>
            <person name="Grigoriev I.V."/>
            <person name="Hibbett D."/>
            <person name="Nagy L.G."/>
            <person name="Martin F.M."/>
        </authorList>
    </citation>
    <scope>NUCLEOTIDE SEQUENCE</scope>
    <source>
        <strain evidence="5">UP504</strain>
    </source>
</reference>
<gene>
    <name evidence="5" type="ORF">BS47DRAFT_1289334</name>
</gene>
<keyword evidence="3" id="KW-0472">Membrane</keyword>
<dbReference type="PROSITE" id="PS50089">
    <property type="entry name" value="ZF_RING_2"/>
    <property type="match status" value="1"/>
</dbReference>
<feature type="transmembrane region" description="Helical" evidence="3">
    <location>
        <begin position="470"/>
        <end position="488"/>
    </location>
</feature>
<evidence type="ECO:0000256" key="2">
    <source>
        <dbReference type="SAM" id="MobiDB-lite"/>
    </source>
</evidence>
<evidence type="ECO:0000256" key="1">
    <source>
        <dbReference type="PROSITE-ProRule" id="PRU00175"/>
    </source>
</evidence>
<dbReference type="Pfam" id="PF13639">
    <property type="entry name" value="zf-RING_2"/>
    <property type="match status" value="1"/>
</dbReference>
<dbReference type="InterPro" id="IPR013083">
    <property type="entry name" value="Znf_RING/FYVE/PHD"/>
</dbReference>
<keyword evidence="6" id="KW-1185">Reference proteome</keyword>
<feature type="region of interest" description="Disordered" evidence="2">
    <location>
        <begin position="322"/>
        <end position="359"/>
    </location>
</feature>
<accession>A0A9P6E0W8</accession>
<comment type="caution">
    <text evidence="5">The sequence shown here is derived from an EMBL/GenBank/DDBJ whole genome shotgun (WGS) entry which is preliminary data.</text>
</comment>
<feature type="domain" description="RING-type" evidence="4">
    <location>
        <begin position="416"/>
        <end position="460"/>
    </location>
</feature>
<keyword evidence="1" id="KW-0862">Zinc</keyword>
<evidence type="ECO:0000259" key="4">
    <source>
        <dbReference type="PROSITE" id="PS50089"/>
    </source>
</evidence>
<dbReference type="CDD" id="cd16454">
    <property type="entry name" value="RING-H2_PA-TM-RING"/>
    <property type="match status" value="1"/>
</dbReference>
<dbReference type="AlphaFoldDB" id="A0A9P6E0W8"/>
<keyword evidence="3" id="KW-0812">Transmembrane</keyword>
<dbReference type="PANTHER" id="PTHR45676">
    <property type="entry name" value="RING-H2 FINGER PROTEIN ATL51-RELATED"/>
    <property type="match status" value="1"/>
</dbReference>
<feature type="transmembrane region" description="Helical" evidence="3">
    <location>
        <begin position="234"/>
        <end position="255"/>
    </location>
</feature>
<dbReference type="Proteomes" id="UP000886523">
    <property type="component" value="Unassembled WGS sequence"/>
</dbReference>
<sequence length="505" mass="54248">MVLGAAFSVTGIWGYLPALPTNDTSLVRVVNSTIHLQWSGGTGLDYDAAASYQLQGNGSTGVNSGAIVHFSETNTTQSPTGTPWIAFISCDYNITNTTLQNDIFTMARDLGAVAALLYTTTSEACLINSEYANPADFDQVFDIYTTIRKSMARLVESQFASAGNGSYWYDSAKLNSSLQNVQSYINGSTNIKPGFLLATLSSVSNTSSPTGTTNTTSPTQTPSPQSSATPNTSLAMIILYAITGCVSALFCVVILSGAVRAFRHPEQYGPRSGNGQGHGPNWGPQSRTVGLGRAMLDSFPLIKFGHTEESMAAAAPTAAASSKAVDLERDGADVVPEDDPIPRPSEETATTSDPKDLELRRRSRALSSSFTPHENDIVEVSYSDMDGPSPPDNQGPDEAEKTTGLINPASIGRETCPICIIDFENGDDLRVLPCEGKHRFHQDCVDPWLLQLSTSCPICRAGMIISFVRVIRGLLMIMILSPPLLFRFQHVGNYGKGKSPQWRFS</sequence>
<organism evidence="5 6">
    <name type="scientific">Hydnum rufescens UP504</name>
    <dbReference type="NCBI Taxonomy" id="1448309"/>
    <lineage>
        <taxon>Eukaryota</taxon>
        <taxon>Fungi</taxon>
        <taxon>Dikarya</taxon>
        <taxon>Basidiomycota</taxon>
        <taxon>Agaricomycotina</taxon>
        <taxon>Agaricomycetes</taxon>
        <taxon>Cantharellales</taxon>
        <taxon>Hydnaceae</taxon>
        <taxon>Hydnum</taxon>
    </lineage>
</organism>
<evidence type="ECO:0000313" key="5">
    <source>
        <dbReference type="EMBL" id="KAF9518619.1"/>
    </source>
</evidence>
<proteinExistence type="predicted"/>
<evidence type="ECO:0000256" key="3">
    <source>
        <dbReference type="SAM" id="Phobius"/>
    </source>
</evidence>
<dbReference type="OrthoDB" id="8062037at2759"/>
<feature type="region of interest" description="Disordered" evidence="2">
    <location>
        <begin position="380"/>
        <end position="407"/>
    </location>
</feature>